<dbReference type="PRINTS" id="PR00039">
    <property type="entry name" value="HTHLYSR"/>
</dbReference>
<comment type="caution">
    <text evidence="6">The sequence shown here is derived from an EMBL/GenBank/DDBJ whole genome shotgun (WGS) entry which is preliminary data.</text>
</comment>
<reference evidence="8 9" key="1">
    <citation type="journal article" date="2019" name="Nat. Med.">
        <title>A library of human gut bacterial isolates paired with longitudinal multiomics data enables mechanistic microbiome research.</title>
        <authorList>
            <person name="Poyet M."/>
            <person name="Groussin M."/>
            <person name="Gibbons S.M."/>
            <person name="Avila-Pacheco J."/>
            <person name="Jiang X."/>
            <person name="Kearney S.M."/>
            <person name="Perrotta A.R."/>
            <person name="Berdy B."/>
            <person name="Zhao S."/>
            <person name="Lieberman T.D."/>
            <person name="Swanson P.K."/>
            <person name="Smith M."/>
            <person name="Roesemann S."/>
            <person name="Alexander J.E."/>
            <person name="Rich S.A."/>
            <person name="Livny J."/>
            <person name="Vlamakis H."/>
            <person name="Clish C."/>
            <person name="Bullock K."/>
            <person name="Deik A."/>
            <person name="Scott J."/>
            <person name="Pierce K.A."/>
            <person name="Xavier R.J."/>
            <person name="Alm E.J."/>
        </authorList>
    </citation>
    <scope>NUCLEOTIDE SEQUENCE [LARGE SCALE GENOMIC DNA]</scope>
    <source>
        <strain evidence="6 8">BIOML-A4</strain>
        <strain evidence="7 9">BIOML-A5</strain>
    </source>
</reference>
<proteinExistence type="inferred from homology"/>
<evidence type="ECO:0000313" key="6">
    <source>
        <dbReference type="EMBL" id="MSA89537.1"/>
    </source>
</evidence>
<evidence type="ECO:0000259" key="5">
    <source>
        <dbReference type="PROSITE" id="PS50931"/>
    </source>
</evidence>
<dbReference type="InterPro" id="IPR000847">
    <property type="entry name" value="LysR_HTH_N"/>
</dbReference>
<dbReference type="PROSITE" id="PS50931">
    <property type="entry name" value="HTH_LYSR"/>
    <property type="match status" value="1"/>
</dbReference>
<organism evidence="6 8">
    <name type="scientific">Holdemania massiliensis</name>
    <dbReference type="NCBI Taxonomy" id="1468449"/>
    <lineage>
        <taxon>Bacteria</taxon>
        <taxon>Bacillati</taxon>
        <taxon>Bacillota</taxon>
        <taxon>Erysipelotrichia</taxon>
        <taxon>Erysipelotrichales</taxon>
        <taxon>Erysipelotrichaceae</taxon>
        <taxon>Holdemania</taxon>
    </lineage>
</organism>
<dbReference type="InterPro" id="IPR036388">
    <property type="entry name" value="WH-like_DNA-bd_sf"/>
</dbReference>
<keyword evidence="4" id="KW-0804">Transcription</keyword>
<keyword evidence="9" id="KW-1185">Reference proteome</keyword>
<dbReference type="Gene3D" id="3.40.190.10">
    <property type="entry name" value="Periplasmic binding protein-like II"/>
    <property type="match status" value="2"/>
</dbReference>
<dbReference type="PANTHER" id="PTHR30346:SF0">
    <property type="entry name" value="HCA OPERON TRANSCRIPTIONAL ACTIVATOR HCAR"/>
    <property type="match status" value="1"/>
</dbReference>
<dbReference type="EMBL" id="WKPI01000013">
    <property type="protein sequence ID" value="MSC33215.1"/>
    <property type="molecule type" value="Genomic_DNA"/>
</dbReference>
<dbReference type="GO" id="GO:0003700">
    <property type="term" value="F:DNA-binding transcription factor activity"/>
    <property type="evidence" value="ECO:0007669"/>
    <property type="project" value="InterPro"/>
</dbReference>
<evidence type="ECO:0000313" key="9">
    <source>
        <dbReference type="Proteomes" id="UP000480929"/>
    </source>
</evidence>
<evidence type="ECO:0000313" key="8">
    <source>
        <dbReference type="Proteomes" id="UP000433575"/>
    </source>
</evidence>
<dbReference type="CDD" id="cd05466">
    <property type="entry name" value="PBP2_LTTR_substrate"/>
    <property type="match status" value="1"/>
</dbReference>
<dbReference type="Pfam" id="PF00126">
    <property type="entry name" value="HTH_1"/>
    <property type="match status" value="1"/>
</dbReference>
<dbReference type="Pfam" id="PF03466">
    <property type="entry name" value="LysR_substrate"/>
    <property type="match status" value="1"/>
</dbReference>
<dbReference type="GO" id="GO:0032993">
    <property type="term" value="C:protein-DNA complex"/>
    <property type="evidence" value="ECO:0007669"/>
    <property type="project" value="TreeGrafter"/>
</dbReference>
<dbReference type="InterPro" id="IPR005119">
    <property type="entry name" value="LysR_subst-bd"/>
</dbReference>
<keyword evidence="2" id="KW-0805">Transcription regulation</keyword>
<dbReference type="SUPFAM" id="SSF53850">
    <property type="entry name" value="Periplasmic binding protein-like II"/>
    <property type="match status" value="1"/>
</dbReference>
<dbReference type="Proteomes" id="UP000433575">
    <property type="component" value="Unassembled WGS sequence"/>
</dbReference>
<name>A0A6N7S6M1_9FIRM</name>
<dbReference type="GO" id="GO:0003677">
    <property type="term" value="F:DNA binding"/>
    <property type="evidence" value="ECO:0007669"/>
    <property type="project" value="UniProtKB-KW"/>
</dbReference>
<dbReference type="OrthoDB" id="119203at2"/>
<dbReference type="InterPro" id="IPR036390">
    <property type="entry name" value="WH_DNA-bd_sf"/>
</dbReference>
<dbReference type="Gene3D" id="1.10.10.10">
    <property type="entry name" value="Winged helix-like DNA-binding domain superfamily/Winged helix DNA-binding domain"/>
    <property type="match status" value="1"/>
</dbReference>
<dbReference type="SUPFAM" id="SSF46785">
    <property type="entry name" value="Winged helix' DNA-binding domain"/>
    <property type="match status" value="1"/>
</dbReference>
<dbReference type="EMBL" id="WKPJ01000012">
    <property type="protein sequence ID" value="MSA89537.1"/>
    <property type="molecule type" value="Genomic_DNA"/>
</dbReference>
<dbReference type="FunFam" id="1.10.10.10:FF:000001">
    <property type="entry name" value="LysR family transcriptional regulator"/>
    <property type="match status" value="1"/>
</dbReference>
<evidence type="ECO:0000313" key="7">
    <source>
        <dbReference type="EMBL" id="MSC33215.1"/>
    </source>
</evidence>
<dbReference type="PANTHER" id="PTHR30346">
    <property type="entry name" value="TRANSCRIPTIONAL DUAL REGULATOR HCAR-RELATED"/>
    <property type="match status" value="1"/>
</dbReference>
<comment type="similarity">
    <text evidence="1">Belongs to the LysR transcriptional regulatory family.</text>
</comment>
<gene>
    <name evidence="7" type="ORF">GKD88_08780</name>
    <name evidence="6" type="ORF">GKE08_09375</name>
</gene>
<dbReference type="RefSeq" id="WP_154238796.1">
    <property type="nucleotide sequence ID" value="NZ_WKPI01000013.1"/>
</dbReference>
<evidence type="ECO:0000256" key="4">
    <source>
        <dbReference type="ARBA" id="ARBA00023163"/>
    </source>
</evidence>
<evidence type="ECO:0000256" key="3">
    <source>
        <dbReference type="ARBA" id="ARBA00023125"/>
    </source>
</evidence>
<accession>A0A6N7S6M1</accession>
<evidence type="ECO:0000256" key="1">
    <source>
        <dbReference type="ARBA" id="ARBA00009437"/>
    </source>
</evidence>
<evidence type="ECO:0000256" key="2">
    <source>
        <dbReference type="ARBA" id="ARBA00023015"/>
    </source>
</evidence>
<dbReference type="Proteomes" id="UP000480929">
    <property type="component" value="Unassembled WGS sequence"/>
</dbReference>
<sequence length="288" mass="32804">MKVDRLDCFVQVAKTLNFSKSAEVLHLSQPSISRIIHLLEQELGFDLFERNRNQVVLTKAGEIFYSHARQLLCEYQAAVEEAREASQAGLSLKVGVIGFAEARLMKALEQLTRDEASVRLEMIPVDFVSELNQVETGEIDCCMMWPQDVNPERLEYLEMFCGETQAYLHVHHPLAKRESVTFDELASMPQILFARRNPLRYAAYLEKFSPELRENIVLTPVKDVPASRRLLELNQGVILAPEGGILADSPLIKAVPIQSDQPELIRLGLVYRRDSQNIALKKLLRYLK</sequence>
<protein>
    <submittedName>
        <fullName evidence="6">LysR family transcriptional regulator</fullName>
    </submittedName>
</protein>
<keyword evidence="3" id="KW-0238">DNA-binding</keyword>
<dbReference type="AlphaFoldDB" id="A0A6N7S6M1"/>
<feature type="domain" description="HTH lysR-type" evidence="5">
    <location>
        <begin position="1"/>
        <end position="58"/>
    </location>
</feature>